<protein>
    <recommendedName>
        <fullName evidence="2">GATA-type domain-containing protein</fullName>
    </recommendedName>
</protein>
<feature type="region of interest" description="Disordered" evidence="1">
    <location>
        <begin position="799"/>
        <end position="847"/>
    </location>
</feature>
<sequence length="1162" mass="126462">MNRRQHPTEPQPANPSRISQHRNRQLKASSPMSSHQAYQPTQPEQRLPRASTSTRRFIPANTSNTLSAPADQPAPKPSKRSITLTSPGWDPIGDDDALYIQSDDTHRRDLAGAGSTQRSTTTSNRQPRLDQTLLQARKRKRTSSQQPSFDRNQQPASRPSSSSQSSRPPLKHDAEGCSNCRTKQSTCWYKKSKPIILSDGSEAWGEEKLCNPCSIHWNKNGYHRSVRPRAPKQTNQPRPAIIPTRSSSSRARRPCPSDLPAGLSSPTASITKVQSTLNRPIRRSRSPSQLTLAAEREARIVKRSVAKANAKSDALRQRKGITKFGYISEEEDELYENPQLSPPLPPPRPTKHSSRKTSRSSISQKIDSNTRLASTRDTLRSSLCPGDASSSHHPKQKPTKINYPEEEPMLGSYSNHHLSSDPHPEPLQEDIYISPPRTPPPNSHLNPTKKLSPMRNSPGQLFDFGNVLSPSFLNGSPNSLLRRLNSQNHLIDTSTDASNLSGSYLSNFPSAAMPDKVFSPSRFLGSSNKNKPLPPVAEPSKKMEKSSSNPLLAGSVGLLDAHLNSGSSSGKSQNNKHFIFSPSRSALPKLKENQSIHSRKSKSIKASSSHETLNPMVPGPSKSRRLKKTSMESSGYREPLPAHLLPVSRTTSDSSLLAPPCPTPKTSTSGPSRKKADHHSSQQQSSKPIKQTMARTIWCRRLETTATTTTNTNGISSEDSQIEELFGQRMRGPSPLESRPSSEGLDFRSRNQARVGLVGGAEESGLSSAMFRGLPADLRTSTAVERGMGIGYSDGQLMAASSPPVLPPPSDCSEGITPLSAEPASDEPDHHHQQQQQLHHQLQSDFGKTGRLSRTAAELRLGSGPVLEEQDDLAGRSTIEFDLMAGEPTAGALADITDALNRHLRPPPLPHQNHHHLDSSSGQDPSSAHSKLDSLSPEIIAALSQAINAGLSASEIAQALRTLDDPPPPPGPSTIPSSSAAAAAPLPNHFSYHSLHHPQHHQPTMMTTPTTMMGSSSLLNPNLIDPSLDDHPFASFLDTHSLLNNNDNAFITNNNTNTLQNTVANIENPTESDGFTRLQQAHPLIPSSTTTTTTTTATTNEEHEDLFSSFLVDNHDFFSGGHTNATPNPPLLGDHLLRDRPLDSQQDFVLSLHDIDGLLPGP</sequence>
<feature type="region of interest" description="Disordered" evidence="1">
    <location>
        <begin position="109"/>
        <end position="177"/>
    </location>
</feature>
<feature type="compositionally biased region" description="Polar residues" evidence="1">
    <location>
        <begin position="26"/>
        <end position="67"/>
    </location>
</feature>
<organism evidence="3 4">
    <name type="scientific">Puccinia graminis f. sp. tritici</name>
    <dbReference type="NCBI Taxonomy" id="56615"/>
    <lineage>
        <taxon>Eukaryota</taxon>
        <taxon>Fungi</taxon>
        <taxon>Dikarya</taxon>
        <taxon>Basidiomycota</taxon>
        <taxon>Pucciniomycotina</taxon>
        <taxon>Pucciniomycetes</taxon>
        <taxon>Pucciniales</taxon>
        <taxon>Pucciniaceae</taxon>
        <taxon>Puccinia</taxon>
    </lineage>
</organism>
<gene>
    <name evidence="3" type="ORF">PGTUg99_002596</name>
</gene>
<feature type="compositionally biased region" description="Low complexity" evidence="1">
    <location>
        <begin position="834"/>
        <end position="843"/>
    </location>
</feature>
<dbReference type="InterPro" id="IPR000679">
    <property type="entry name" value="Znf_GATA"/>
</dbReference>
<feature type="compositionally biased region" description="Polar residues" evidence="1">
    <location>
        <begin position="919"/>
        <end position="929"/>
    </location>
</feature>
<feature type="compositionally biased region" description="Low complexity" evidence="1">
    <location>
        <begin position="1001"/>
        <end position="1013"/>
    </location>
</feature>
<accession>A0A5B0N712</accession>
<feature type="domain" description="GATA-type" evidence="2">
    <location>
        <begin position="171"/>
        <end position="233"/>
    </location>
</feature>
<feature type="compositionally biased region" description="Polar residues" evidence="1">
    <location>
        <begin position="264"/>
        <end position="278"/>
    </location>
</feature>
<feature type="region of interest" description="Disordered" evidence="1">
    <location>
        <begin position="1"/>
        <end position="97"/>
    </location>
</feature>
<dbReference type="Proteomes" id="UP000325313">
    <property type="component" value="Unassembled WGS sequence"/>
</dbReference>
<reference evidence="3 4" key="1">
    <citation type="submission" date="2019-05" db="EMBL/GenBank/DDBJ databases">
        <title>Emergence of the Ug99 lineage of the wheat stem rust pathogen through somatic hybridization.</title>
        <authorList>
            <person name="Li F."/>
            <person name="Upadhyaya N.M."/>
            <person name="Sperschneider J."/>
            <person name="Matny O."/>
            <person name="Nguyen-Phuc H."/>
            <person name="Mago R."/>
            <person name="Raley C."/>
            <person name="Miller M.E."/>
            <person name="Silverstein K.A.T."/>
            <person name="Henningsen E."/>
            <person name="Hirsch C.D."/>
            <person name="Visser B."/>
            <person name="Pretorius Z.A."/>
            <person name="Steffenson B.J."/>
            <person name="Schwessinger B."/>
            <person name="Dodds P.N."/>
            <person name="Figueroa M."/>
        </authorList>
    </citation>
    <scope>NUCLEOTIDE SEQUENCE [LARGE SCALE GENOMIC DNA]</scope>
    <source>
        <strain evidence="3 4">Ug99</strain>
    </source>
</reference>
<evidence type="ECO:0000259" key="2">
    <source>
        <dbReference type="SMART" id="SM00401"/>
    </source>
</evidence>
<dbReference type="InterPro" id="IPR013088">
    <property type="entry name" value="Znf_NHR/GATA"/>
</dbReference>
<feature type="compositionally biased region" description="Low complexity" evidence="1">
    <location>
        <begin position="237"/>
        <end position="249"/>
    </location>
</feature>
<feature type="region of interest" description="Disordered" evidence="1">
    <location>
        <begin position="522"/>
        <end position="552"/>
    </location>
</feature>
<feature type="compositionally biased region" description="Basic residues" evidence="1">
    <location>
        <begin position="221"/>
        <end position="230"/>
    </location>
</feature>
<feature type="compositionally biased region" description="Low complexity" evidence="1">
    <location>
        <begin position="115"/>
        <end position="126"/>
    </location>
</feature>
<name>A0A5B0N712_PUCGR</name>
<dbReference type="EMBL" id="VDEP01000419">
    <property type="protein sequence ID" value="KAA1085065.1"/>
    <property type="molecule type" value="Genomic_DNA"/>
</dbReference>
<feature type="compositionally biased region" description="Low complexity" evidence="1">
    <location>
        <begin position="153"/>
        <end position="168"/>
    </location>
</feature>
<dbReference type="SMART" id="SM00401">
    <property type="entry name" value="ZnF_GATA"/>
    <property type="match status" value="1"/>
</dbReference>
<evidence type="ECO:0000313" key="3">
    <source>
        <dbReference type="EMBL" id="KAA1085065.1"/>
    </source>
</evidence>
<feature type="compositionally biased region" description="Polar residues" evidence="1">
    <location>
        <begin position="364"/>
        <end position="376"/>
    </location>
</feature>
<feature type="region of interest" description="Disordered" evidence="1">
    <location>
        <begin position="564"/>
        <end position="694"/>
    </location>
</feature>
<dbReference type="AlphaFoldDB" id="A0A5B0N712"/>
<feature type="compositionally biased region" description="Basic residues" evidence="1">
    <location>
        <begin position="349"/>
        <end position="358"/>
    </location>
</feature>
<dbReference type="GO" id="GO:0043565">
    <property type="term" value="F:sequence-specific DNA binding"/>
    <property type="evidence" value="ECO:0007669"/>
    <property type="project" value="InterPro"/>
</dbReference>
<feature type="region of interest" description="Disordered" evidence="1">
    <location>
        <begin position="332"/>
        <end position="448"/>
    </location>
</feature>
<comment type="caution">
    <text evidence="3">The sequence shown here is derived from an EMBL/GenBank/DDBJ whole genome shotgun (WGS) entry which is preliminary data.</text>
</comment>
<proteinExistence type="predicted"/>
<feature type="region of interest" description="Disordered" evidence="1">
    <location>
        <begin position="961"/>
        <end position="1013"/>
    </location>
</feature>
<feature type="compositionally biased region" description="Low complexity" evidence="1">
    <location>
        <begin position="974"/>
        <end position="987"/>
    </location>
</feature>
<evidence type="ECO:0000256" key="1">
    <source>
        <dbReference type="SAM" id="MobiDB-lite"/>
    </source>
</evidence>
<feature type="region of interest" description="Disordered" evidence="1">
    <location>
        <begin position="220"/>
        <end position="291"/>
    </location>
</feature>
<evidence type="ECO:0000313" key="4">
    <source>
        <dbReference type="Proteomes" id="UP000325313"/>
    </source>
</evidence>
<feature type="compositionally biased region" description="Low complexity" evidence="1">
    <location>
        <begin position="564"/>
        <end position="576"/>
    </location>
</feature>
<dbReference type="Gene3D" id="3.30.50.10">
    <property type="entry name" value="Erythroid Transcription Factor GATA-1, subunit A"/>
    <property type="match status" value="1"/>
</dbReference>
<dbReference type="SUPFAM" id="SSF57716">
    <property type="entry name" value="Glucocorticoid receptor-like (DNA-binding domain)"/>
    <property type="match status" value="1"/>
</dbReference>
<feature type="region of interest" description="Disordered" evidence="1">
    <location>
        <begin position="902"/>
        <end position="933"/>
    </location>
</feature>
<feature type="compositionally biased region" description="Polar residues" evidence="1">
    <location>
        <begin position="143"/>
        <end position="152"/>
    </location>
</feature>
<dbReference type="GO" id="GO:0006355">
    <property type="term" value="P:regulation of DNA-templated transcription"/>
    <property type="evidence" value="ECO:0007669"/>
    <property type="project" value="InterPro"/>
</dbReference>
<dbReference type="GO" id="GO:0008270">
    <property type="term" value="F:zinc ion binding"/>
    <property type="evidence" value="ECO:0007669"/>
    <property type="project" value="InterPro"/>
</dbReference>